<feature type="transmembrane region" description="Helical" evidence="16">
    <location>
        <begin position="131"/>
        <end position="161"/>
    </location>
</feature>
<feature type="transmembrane region" description="Helical" evidence="16">
    <location>
        <begin position="352"/>
        <end position="372"/>
    </location>
</feature>
<feature type="transmembrane region" description="Helical" evidence="16">
    <location>
        <begin position="299"/>
        <end position="317"/>
    </location>
</feature>
<evidence type="ECO:0000256" key="8">
    <source>
        <dbReference type="ARBA" id="ARBA00022967"/>
    </source>
</evidence>
<keyword evidence="9 16" id="KW-1133">Transmembrane helix</keyword>
<keyword evidence="12" id="KW-0406">Ion transport</keyword>
<name>A0A644VS94_9ZZZZ</name>
<dbReference type="HAMAP" id="MF_00426">
    <property type="entry name" value="NqrB"/>
    <property type="match status" value="1"/>
</dbReference>
<evidence type="ECO:0000256" key="2">
    <source>
        <dbReference type="ARBA" id="ARBA00022475"/>
    </source>
</evidence>
<reference evidence="17" key="1">
    <citation type="submission" date="2019-08" db="EMBL/GenBank/DDBJ databases">
        <authorList>
            <person name="Kucharzyk K."/>
            <person name="Murdoch R.W."/>
            <person name="Higgins S."/>
            <person name="Loffler F."/>
        </authorList>
    </citation>
    <scope>NUCLEOTIDE SEQUENCE</scope>
</reference>
<dbReference type="NCBIfam" id="TIGR01937">
    <property type="entry name" value="nqrB"/>
    <property type="match status" value="1"/>
</dbReference>
<evidence type="ECO:0000256" key="12">
    <source>
        <dbReference type="ARBA" id="ARBA00023065"/>
    </source>
</evidence>
<evidence type="ECO:0000256" key="4">
    <source>
        <dbReference type="ARBA" id="ARBA00022553"/>
    </source>
</evidence>
<dbReference type="GO" id="GO:0005886">
    <property type="term" value="C:plasma membrane"/>
    <property type="evidence" value="ECO:0007669"/>
    <property type="project" value="TreeGrafter"/>
</dbReference>
<feature type="transmembrane region" description="Helical" evidence="16">
    <location>
        <begin position="236"/>
        <end position="262"/>
    </location>
</feature>
<keyword evidence="4" id="KW-0597">Phosphoprotein</keyword>
<dbReference type="InterPro" id="IPR004338">
    <property type="entry name" value="NqrB/RnfD"/>
</dbReference>
<feature type="transmembrane region" description="Helical" evidence="16">
    <location>
        <begin position="269"/>
        <end position="287"/>
    </location>
</feature>
<evidence type="ECO:0000256" key="15">
    <source>
        <dbReference type="ARBA" id="ARBA00023201"/>
    </source>
</evidence>
<dbReference type="EMBL" id="VSSQ01000413">
    <property type="protein sequence ID" value="MPL94080.1"/>
    <property type="molecule type" value="Genomic_DNA"/>
</dbReference>
<keyword evidence="8" id="KW-1278">Translocase</keyword>
<dbReference type="Pfam" id="PF03116">
    <property type="entry name" value="NQR2_RnfD_RnfE"/>
    <property type="match status" value="1"/>
</dbReference>
<organism evidence="17">
    <name type="scientific">bioreactor metagenome</name>
    <dbReference type="NCBI Taxonomy" id="1076179"/>
    <lineage>
        <taxon>unclassified sequences</taxon>
        <taxon>metagenomes</taxon>
        <taxon>ecological metagenomes</taxon>
    </lineage>
</organism>
<evidence type="ECO:0000256" key="10">
    <source>
        <dbReference type="ARBA" id="ARBA00023027"/>
    </source>
</evidence>
<protein>
    <submittedName>
        <fullName evidence="17">Na(+)-translocating NADH-quinone reductase subunit B</fullName>
    </submittedName>
</protein>
<evidence type="ECO:0000256" key="6">
    <source>
        <dbReference type="ARBA" id="ARBA00022643"/>
    </source>
</evidence>
<keyword evidence="10" id="KW-0520">NAD</keyword>
<evidence type="ECO:0000313" key="17">
    <source>
        <dbReference type="EMBL" id="MPL94080.1"/>
    </source>
</evidence>
<dbReference type="PANTHER" id="PTHR30578:SF1">
    <property type="entry name" value="NA(+)-TRANSLOCATING NADH-QUINONE REDUCTASE SUBUNIT B"/>
    <property type="match status" value="1"/>
</dbReference>
<keyword evidence="14 16" id="KW-0472">Membrane</keyword>
<keyword evidence="5" id="KW-0285">Flavoprotein</keyword>
<dbReference type="GO" id="GO:0016655">
    <property type="term" value="F:oxidoreductase activity, acting on NAD(P)H, quinone or similar compound as acceptor"/>
    <property type="evidence" value="ECO:0007669"/>
    <property type="project" value="InterPro"/>
</dbReference>
<keyword evidence="1" id="KW-0813">Transport</keyword>
<sequence length="386" mass="42070">MKVLKKLVDNIKPTFSKGGKLGFLHSTFDAFETFLFVPDHVTKKGVHIKDSIDLKRTMTMVILALMPALLFGMYNTGYQHNLSIGGDMTFWAMFWFGFLKVLPLIIVSYVVGLGIEFIAAQIRGHEVNEGYLVTGMLIPLIMPVDVPLWILSLSVIFAVIVGKEVFGGTGMNIWNPALLSRAFVFFAYPSQISGDKIWIEGLSSGQGIVDGFSGATPLAHAAAGEFDKMPSFMDMFIGFIPGSIGETSTLAILIGAVMLLWTGIASWKIMLSTFAGGILTGLLLNAVGPEGSYMSMPAINHLVMGGFAFGAVFMATDPVTGSQTERGKWIYGFLIGVMAILIRVFNPGYPEGMMLAILLLNTFAPFIDHFVVQSNIKRRLRRAAVK</sequence>
<accession>A0A644VS94</accession>
<evidence type="ECO:0000256" key="9">
    <source>
        <dbReference type="ARBA" id="ARBA00022989"/>
    </source>
</evidence>
<dbReference type="PANTHER" id="PTHR30578">
    <property type="entry name" value="ELECTRON TRANSPORT COMPLEX PROTEIN RNFD"/>
    <property type="match status" value="1"/>
</dbReference>
<keyword evidence="3" id="KW-0997">Cell inner membrane</keyword>
<gene>
    <name evidence="17" type="primary">nqrB_5</name>
    <name evidence="17" type="ORF">SDC9_40228</name>
</gene>
<keyword evidence="11" id="KW-0915">Sodium</keyword>
<dbReference type="NCBIfam" id="NF003756">
    <property type="entry name" value="PRK05349.1"/>
    <property type="match status" value="1"/>
</dbReference>
<dbReference type="GO" id="GO:0022904">
    <property type="term" value="P:respiratory electron transport chain"/>
    <property type="evidence" value="ECO:0007669"/>
    <property type="project" value="InterPro"/>
</dbReference>
<dbReference type="GO" id="GO:0055085">
    <property type="term" value="P:transmembrane transport"/>
    <property type="evidence" value="ECO:0007669"/>
    <property type="project" value="InterPro"/>
</dbReference>
<evidence type="ECO:0000256" key="5">
    <source>
        <dbReference type="ARBA" id="ARBA00022630"/>
    </source>
</evidence>
<dbReference type="InterPro" id="IPR010966">
    <property type="entry name" value="NqrB"/>
</dbReference>
<keyword evidence="13" id="KW-0830">Ubiquinone</keyword>
<dbReference type="AlphaFoldDB" id="A0A644VS94"/>
<evidence type="ECO:0000256" key="7">
    <source>
        <dbReference type="ARBA" id="ARBA00022692"/>
    </source>
</evidence>
<feature type="transmembrane region" description="Helical" evidence="16">
    <location>
        <begin position="57"/>
        <end position="74"/>
    </location>
</feature>
<evidence type="ECO:0000256" key="14">
    <source>
        <dbReference type="ARBA" id="ARBA00023136"/>
    </source>
</evidence>
<keyword evidence="2" id="KW-1003">Cell membrane</keyword>
<keyword evidence="15" id="KW-0739">Sodium transport</keyword>
<dbReference type="GO" id="GO:0006814">
    <property type="term" value="P:sodium ion transport"/>
    <property type="evidence" value="ECO:0007669"/>
    <property type="project" value="UniProtKB-KW"/>
</dbReference>
<evidence type="ECO:0000256" key="3">
    <source>
        <dbReference type="ARBA" id="ARBA00022519"/>
    </source>
</evidence>
<comment type="caution">
    <text evidence="17">The sequence shown here is derived from an EMBL/GenBank/DDBJ whole genome shotgun (WGS) entry which is preliminary data.</text>
</comment>
<proteinExistence type="inferred from homology"/>
<evidence type="ECO:0000256" key="1">
    <source>
        <dbReference type="ARBA" id="ARBA00022448"/>
    </source>
</evidence>
<keyword evidence="6" id="KW-0288">FMN</keyword>
<evidence type="ECO:0000256" key="16">
    <source>
        <dbReference type="SAM" id="Phobius"/>
    </source>
</evidence>
<feature type="transmembrane region" description="Helical" evidence="16">
    <location>
        <begin position="94"/>
        <end position="119"/>
    </location>
</feature>
<feature type="transmembrane region" description="Helical" evidence="16">
    <location>
        <begin position="329"/>
        <end position="346"/>
    </location>
</feature>
<dbReference type="PIRSF" id="PIRSF016055">
    <property type="entry name" value="NADH-UbQ_OxRdtase_B_su"/>
    <property type="match status" value="1"/>
</dbReference>
<dbReference type="GO" id="GO:0010181">
    <property type="term" value="F:FMN binding"/>
    <property type="evidence" value="ECO:0007669"/>
    <property type="project" value="InterPro"/>
</dbReference>
<keyword evidence="7 16" id="KW-0812">Transmembrane</keyword>
<evidence type="ECO:0000256" key="11">
    <source>
        <dbReference type="ARBA" id="ARBA00023053"/>
    </source>
</evidence>
<evidence type="ECO:0000256" key="13">
    <source>
        <dbReference type="ARBA" id="ARBA00023075"/>
    </source>
</evidence>